<evidence type="ECO:0000313" key="2">
    <source>
        <dbReference type="EMBL" id="KZL42821.1"/>
    </source>
</evidence>
<dbReference type="InterPro" id="IPR001048">
    <property type="entry name" value="Asp/Glu/Uridylate_kinase"/>
</dbReference>
<dbReference type="PATRIC" id="fig|33960.6.peg.1001"/>
<dbReference type="GO" id="GO:0016301">
    <property type="term" value="F:kinase activity"/>
    <property type="evidence" value="ECO:0007669"/>
    <property type="project" value="UniProtKB-KW"/>
</dbReference>
<comment type="caution">
    <text evidence="2">The sequence shown here is derived from an EMBL/GenBank/DDBJ whole genome shotgun (WGS) entry which is preliminary data.</text>
</comment>
<keyword evidence="3" id="KW-1185">Reference proteome</keyword>
<feature type="domain" description="Aspartate/glutamate/uridylate kinase" evidence="1">
    <location>
        <begin position="1"/>
        <end position="75"/>
    </location>
</feature>
<protein>
    <submittedName>
        <fullName evidence="2">Acetylglutamate kinase</fullName>
    </submittedName>
</protein>
<evidence type="ECO:0000259" key="1">
    <source>
        <dbReference type="Pfam" id="PF00696"/>
    </source>
</evidence>
<keyword evidence="2" id="KW-0808">Transferase</keyword>
<accession>A0A166HKD2</accession>
<organism evidence="2 3">
    <name type="scientific">Secundilactobacillus collinoides</name>
    <name type="common">Lactobacillus collinoides</name>
    <dbReference type="NCBI Taxonomy" id="33960"/>
    <lineage>
        <taxon>Bacteria</taxon>
        <taxon>Bacillati</taxon>
        <taxon>Bacillota</taxon>
        <taxon>Bacilli</taxon>
        <taxon>Lactobacillales</taxon>
        <taxon>Lactobacillaceae</taxon>
        <taxon>Secundilactobacillus</taxon>
    </lineage>
</organism>
<dbReference type="SUPFAM" id="SSF53633">
    <property type="entry name" value="Carbamate kinase-like"/>
    <property type="match status" value="1"/>
</dbReference>
<dbReference type="Pfam" id="PF00696">
    <property type="entry name" value="AA_kinase"/>
    <property type="match status" value="1"/>
</dbReference>
<evidence type="ECO:0000313" key="3">
    <source>
        <dbReference type="Proteomes" id="UP000076480"/>
    </source>
</evidence>
<dbReference type="AlphaFoldDB" id="A0A166HKD2"/>
<name>A0A166HKD2_SECCO</name>
<dbReference type="Proteomes" id="UP000076480">
    <property type="component" value="Unassembled WGS sequence"/>
</dbReference>
<dbReference type="EMBL" id="JYDC01000017">
    <property type="protein sequence ID" value="KZL42821.1"/>
    <property type="molecule type" value="Genomic_DNA"/>
</dbReference>
<keyword evidence="2" id="KW-0418">Kinase</keyword>
<gene>
    <name evidence="2" type="ORF">TY91_02950</name>
</gene>
<feature type="non-terminal residue" evidence="2">
    <location>
        <position position="1"/>
    </location>
</feature>
<dbReference type="Gene3D" id="3.40.1160.10">
    <property type="entry name" value="Acetylglutamate kinase-like"/>
    <property type="match status" value="1"/>
</dbReference>
<reference evidence="2 3" key="1">
    <citation type="submission" date="2015-02" db="EMBL/GenBank/DDBJ databases">
        <title>Draft genome sequence of Lactobacillus collinoides CUPV2371 isolated from a natural cider, the first genome sequence of a strain of this species.</title>
        <authorList>
            <person name="Puertas A.I."/>
            <person name="Spano G."/>
            <person name="Capozzi V."/>
            <person name="Lamontanara A."/>
            <person name="Orru L."/>
            <person name="Duenas M.T."/>
        </authorList>
    </citation>
    <scope>NUCLEOTIDE SEQUENCE [LARGE SCALE GENOMIC DNA]</scope>
    <source>
        <strain evidence="2 3">237</strain>
    </source>
</reference>
<dbReference type="InterPro" id="IPR036393">
    <property type="entry name" value="AceGlu_kinase-like_sf"/>
</dbReference>
<sequence length="91" mass="9646">DTAAADIARLLKASQLYLLTDVPGVLSEGEVVSQLIPQDVQTLINKKIITAGMQPKLLAACAAIHAGVHSVRITDKLTHHGTILQEVVSEP</sequence>
<proteinExistence type="predicted"/>